<evidence type="ECO:0000259" key="2">
    <source>
        <dbReference type="SMART" id="SM00014"/>
    </source>
</evidence>
<name>A0A146K913_9EUKA</name>
<dbReference type="InterPro" id="IPR000326">
    <property type="entry name" value="PAP2/HPO"/>
</dbReference>
<keyword evidence="1" id="KW-0472">Membrane</keyword>
<organism evidence="3">
    <name type="scientific">Trepomonas sp. PC1</name>
    <dbReference type="NCBI Taxonomy" id="1076344"/>
    <lineage>
        <taxon>Eukaryota</taxon>
        <taxon>Metamonada</taxon>
        <taxon>Diplomonadida</taxon>
        <taxon>Hexamitidae</taxon>
        <taxon>Hexamitinae</taxon>
        <taxon>Trepomonas</taxon>
    </lineage>
</organism>
<gene>
    <name evidence="3" type="ORF">TPC1_16177</name>
</gene>
<accession>A0A146K913</accession>
<feature type="transmembrane region" description="Helical" evidence="1">
    <location>
        <begin position="79"/>
        <end position="101"/>
    </location>
</feature>
<sequence length="163" mass="18985">KILHYSPYMSSLVLFGIFVYFTGNLEIQMKIAQLAMQSIINIIMSNILKKIFRQPRPLSSEYGFPSAHSMFWSGFSLQYYMLFTIDKIFFTLVCLTVFVCFQRLHSKYHTFDQVLYGIIFGSIVSLTWSFICIKSNFSLVKLALEVYLKFEALVKDFAEQGNK</sequence>
<evidence type="ECO:0000256" key="1">
    <source>
        <dbReference type="SAM" id="Phobius"/>
    </source>
</evidence>
<keyword evidence="1" id="KW-0812">Transmembrane</keyword>
<dbReference type="GO" id="GO:0042392">
    <property type="term" value="F:sphingosine-1-phosphate phosphatase activity"/>
    <property type="evidence" value="ECO:0007669"/>
    <property type="project" value="TreeGrafter"/>
</dbReference>
<dbReference type="Pfam" id="PF01569">
    <property type="entry name" value="PAP2"/>
    <property type="match status" value="1"/>
</dbReference>
<proteinExistence type="predicted"/>
<feature type="transmembrane region" description="Helical" evidence="1">
    <location>
        <begin position="6"/>
        <end position="22"/>
    </location>
</feature>
<protein>
    <submittedName>
        <fullName evidence="3">PAP2 superfamily protein</fullName>
    </submittedName>
</protein>
<dbReference type="PANTHER" id="PTHR14969">
    <property type="entry name" value="SPHINGOSINE-1-PHOSPHATE PHOSPHOHYDROLASE"/>
    <property type="match status" value="1"/>
</dbReference>
<dbReference type="AlphaFoldDB" id="A0A146K913"/>
<dbReference type="Gene3D" id="1.20.144.10">
    <property type="entry name" value="Phosphatidic acid phosphatase type 2/haloperoxidase"/>
    <property type="match status" value="1"/>
</dbReference>
<feature type="non-terminal residue" evidence="3">
    <location>
        <position position="1"/>
    </location>
</feature>
<dbReference type="SMART" id="SM00014">
    <property type="entry name" value="acidPPc"/>
    <property type="match status" value="1"/>
</dbReference>
<feature type="domain" description="Phosphatidic acid phosphatase type 2/haloperoxidase" evidence="2">
    <location>
        <begin position="29"/>
        <end position="129"/>
    </location>
</feature>
<dbReference type="PANTHER" id="PTHR14969:SF13">
    <property type="entry name" value="AT30094P"/>
    <property type="match status" value="1"/>
</dbReference>
<dbReference type="SUPFAM" id="SSF48317">
    <property type="entry name" value="Acid phosphatase/Vanadium-dependent haloperoxidase"/>
    <property type="match status" value="1"/>
</dbReference>
<feature type="transmembrane region" description="Helical" evidence="1">
    <location>
        <begin position="113"/>
        <end position="131"/>
    </location>
</feature>
<evidence type="ECO:0000313" key="3">
    <source>
        <dbReference type="EMBL" id="JAP92011.1"/>
    </source>
</evidence>
<keyword evidence="1" id="KW-1133">Transmembrane helix</keyword>
<dbReference type="InterPro" id="IPR036938">
    <property type="entry name" value="PAP2/HPO_sf"/>
</dbReference>
<dbReference type="EMBL" id="GDID01004595">
    <property type="protein sequence ID" value="JAP92011.1"/>
    <property type="molecule type" value="Transcribed_RNA"/>
</dbReference>
<reference evidence="3" key="1">
    <citation type="submission" date="2015-07" db="EMBL/GenBank/DDBJ databases">
        <title>Adaptation to a free-living lifestyle via gene acquisitions in the diplomonad Trepomonas sp. PC1.</title>
        <authorList>
            <person name="Xu F."/>
            <person name="Jerlstrom-Hultqvist J."/>
            <person name="Kolisko M."/>
            <person name="Simpson A.G.B."/>
            <person name="Roger A.J."/>
            <person name="Svard S.G."/>
            <person name="Andersson J.O."/>
        </authorList>
    </citation>
    <scope>NUCLEOTIDE SEQUENCE</scope>
    <source>
        <strain evidence="3">PC1</strain>
    </source>
</reference>